<dbReference type="CDD" id="cd14361">
    <property type="entry name" value="UBA_HYPK"/>
    <property type="match status" value="1"/>
</dbReference>
<dbReference type="Pfam" id="PF19026">
    <property type="entry name" value="UBA_HYPK"/>
    <property type="match status" value="1"/>
</dbReference>
<reference evidence="3 4" key="1">
    <citation type="submission" date="2021-12" db="EMBL/GenBank/DDBJ databases">
        <title>High titer production of polyol ester of fatty acids by Rhodotorula paludigena BS15 towards product separation-free biomass refinery.</title>
        <authorList>
            <person name="Mano J."/>
            <person name="Ono H."/>
            <person name="Tanaka T."/>
            <person name="Naito K."/>
            <person name="Sushida H."/>
            <person name="Ike M."/>
            <person name="Tokuyasu K."/>
            <person name="Kitaoka M."/>
        </authorList>
    </citation>
    <scope>NUCLEOTIDE SEQUENCE [LARGE SCALE GENOMIC DNA]</scope>
    <source>
        <strain evidence="3 4">BS15</strain>
    </source>
</reference>
<sequence>MLKAKAKAAATAAAQKRKEYWADSGASRLAPGGSIQRIGYDLASYEEAVRVVILGMEPPEDSLLRDKVGLVADTGKARGTAEEEDGDEKQQEGQPAGGYKTNKEDLAVVIDQLDVPSALASKTLRAHKGDLAATLAELSAPRLPATSAAA</sequence>
<feature type="region of interest" description="Disordered" evidence="1">
    <location>
        <begin position="74"/>
        <end position="101"/>
    </location>
</feature>
<protein>
    <recommendedName>
        <fullName evidence="2">Nascent polypeptide-associated complex subunit alpha-like UBA domain-containing protein</fullName>
    </recommendedName>
</protein>
<dbReference type="InterPro" id="IPR044034">
    <property type="entry name" value="NAC-like_UBA"/>
</dbReference>
<name>A0AAV5GGE6_9BASI</name>
<evidence type="ECO:0000256" key="1">
    <source>
        <dbReference type="SAM" id="MobiDB-lite"/>
    </source>
</evidence>
<dbReference type="AlphaFoldDB" id="A0AAV5GGE6"/>
<feature type="domain" description="Nascent polypeptide-associated complex subunit alpha-like UBA" evidence="2">
    <location>
        <begin position="102"/>
        <end position="138"/>
    </location>
</feature>
<dbReference type="InterPro" id="IPR038922">
    <property type="entry name" value="HYPK_UBA"/>
</dbReference>
<gene>
    <name evidence="3" type="ORF">Rhopal_001304-T1</name>
</gene>
<keyword evidence="4" id="KW-1185">Reference proteome</keyword>
<dbReference type="Proteomes" id="UP001342314">
    <property type="component" value="Unassembled WGS sequence"/>
</dbReference>
<evidence type="ECO:0000313" key="3">
    <source>
        <dbReference type="EMBL" id="GJN88339.1"/>
    </source>
</evidence>
<comment type="caution">
    <text evidence="3">The sequence shown here is derived from an EMBL/GenBank/DDBJ whole genome shotgun (WGS) entry which is preliminary data.</text>
</comment>
<organism evidence="3 4">
    <name type="scientific">Rhodotorula paludigena</name>
    <dbReference type="NCBI Taxonomy" id="86838"/>
    <lineage>
        <taxon>Eukaryota</taxon>
        <taxon>Fungi</taxon>
        <taxon>Dikarya</taxon>
        <taxon>Basidiomycota</taxon>
        <taxon>Pucciniomycotina</taxon>
        <taxon>Microbotryomycetes</taxon>
        <taxon>Sporidiobolales</taxon>
        <taxon>Sporidiobolaceae</taxon>
        <taxon>Rhodotorula</taxon>
    </lineage>
</organism>
<proteinExistence type="predicted"/>
<evidence type="ECO:0000259" key="2">
    <source>
        <dbReference type="Pfam" id="PF19026"/>
    </source>
</evidence>
<dbReference type="EMBL" id="BQKY01000003">
    <property type="protein sequence ID" value="GJN88339.1"/>
    <property type="molecule type" value="Genomic_DNA"/>
</dbReference>
<accession>A0AAV5GGE6</accession>
<evidence type="ECO:0000313" key="4">
    <source>
        <dbReference type="Proteomes" id="UP001342314"/>
    </source>
</evidence>